<gene>
    <name evidence="2" type="ORF">IAA08_06065</name>
</gene>
<feature type="transmembrane region" description="Helical" evidence="1">
    <location>
        <begin position="458"/>
        <end position="478"/>
    </location>
</feature>
<name>A0A9D2IGH0_9FIRM</name>
<reference evidence="2" key="2">
    <citation type="submission" date="2021-04" db="EMBL/GenBank/DDBJ databases">
        <authorList>
            <person name="Gilroy R."/>
        </authorList>
    </citation>
    <scope>NUCLEOTIDE SEQUENCE</scope>
    <source>
        <strain evidence="2">CHK192-9172</strain>
    </source>
</reference>
<keyword evidence="1" id="KW-1133">Transmembrane helix</keyword>
<keyword evidence="1" id="KW-0812">Transmembrane</keyword>
<feature type="transmembrane region" description="Helical" evidence="1">
    <location>
        <begin position="405"/>
        <end position="425"/>
    </location>
</feature>
<proteinExistence type="predicted"/>
<feature type="transmembrane region" description="Helical" evidence="1">
    <location>
        <begin position="343"/>
        <end position="361"/>
    </location>
</feature>
<evidence type="ECO:0000313" key="3">
    <source>
        <dbReference type="Proteomes" id="UP000824024"/>
    </source>
</evidence>
<comment type="caution">
    <text evidence="2">The sequence shown here is derived from an EMBL/GenBank/DDBJ whole genome shotgun (WGS) entry which is preliminary data.</text>
</comment>
<keyword evidence="1" id="KW-0472">Membrane</keyword>
<evidence type="ECO:0000313" key="2">
    <source>
        <dbReference type="EMBL" id="HIZ07483.1"/>
    </source>
</evidence>
<reference evidence="2" key="1">
    <citation type="journal article" date="2021" name="PeerJ">
        <title>Extensive microbial diversity within the chicken gut microbiome revealed by metagenomics and culture.</title>
        <authorList>
            <person name="Gilroy R."/>
            <person name="Ravi A."/>
            <person name="Getino M."/>
            <person name="Pursley I."/>
            <person name="Horton D.L."/>
            <person name="Alikhan N.F."/>
            <person name="Baker D."/>
            <person name="Gharbi K."/>
            <person name="Hall N."/>
            <person name="Watson M."/>
            <person name="Adriaenssens E.M."/>
            <person name="Foster-Nyarko E."/>
            <person name="Jarju S."/>
            <person name="Secka A."/>
            <person name="Antonio M."/>
            <person name="Oren A."/>
            <person name="Chaudhuri R.R."/>
            <person name="La Ragione R."/>
            <person name="Hildebrand F."/>
            <person name="Pallen M.J."/>
        </authorList>
    </citation>
    <scope>NUCLEOTIDE SEQUENCE</scope>
    <source>
        <strain evidence="2">CHK192-9172</strain>
    </source>
</reference>
<organism evidence="2 3">
    <name type="scientific">Candidatus Eubacterium avistercoris</name>
    <dbReference type="NCBI Taxonomy" id="2838567"/>
    <lineage>
        <taxon>Bacteria</taxon>
        <taxon>Bacillati</taxon>
        <taxon>Bacillota</taxon>
        <taxon>Clostridia</taxon>
        <taxon>Eubacteriales</taxon>
        <taxon>Eubacteriaceae</taxon>
        <taxon>Eubacterium</taxon>
    </lineage>
</organism>
<feature type="transmembrane region" description="Helical" evidence="1">
    <location>
        <begin position="12"/>
        <end position="36"/>
    </location>
</feature>
<accession>A0A9D2IGH0</accession>
<evidence type="ECO:0000256" key="1">
    <source>
        <dbReference type="SAM" id="Phobius"/>
    </source>
</evidence>
<feature type="transmembrane region" description="Helical" evidence="1">
    <location>
        <begin position="217"/>
        <end position="233"/>
    </location>
</feature>
<dbReference type="Proteomes" id="UP000824024">
    <property type="component" value="Unassembled WGS sequence"/>
</dbReference>
<protein>
    <submittedName>
        <fullName evidence="2">Uncharacterized protein</fullName>
    </submittedName>
</protein>
<feature type="transmembrane region" description="Helical" evidence="1">
    <location>
        <begin position="311"/>
        <end position="337"/>
    </location>
</feature>
<feature type="non-terminal residue" evidence="2">
    <location>
        <position position="606"/>
    </location>
</feature>
<dbReference type="AlphaFoldDB" id="A0A9D2IGH0"/>
<feature type="transmembrane region" description="Helical" evidence="1">
    <location>
        <begin position="373"/>
        <end position="393"/>
    </location>
</feature>
<sequence length="606" mass="67524">MTALIRFELQKVWRKGSFLSLMALLLLLNVFFLWYLNQPTGDEPPLLAYKAVCQDISGMTEQEKLIYIRDLKERADGLSLVEQVQSLYSQGSESGDSFAEQLKDSNSDLYEKYEELYRTGDYLVYTDSLAKERTLLDELYEEISAVSDYEDYLAAVQERNHQLGGISIFQSSGSNETFSSRNTAKSAADHAGLSSANIHWFPSKGMTMALESQVTDLLLLLSVFLFVGQLITEEKGKGLFAITRSTKRGLWADMGARIAAVLIHGGVVCLLLYGSNLIYAGSTVGIGNLSASLQSLAPYMESSFPISIGAFLALGFITKTGVVFLLGLLLTACAVYSSHSFLPQLVGIGFLGLNWMLYAFIPSYSKLNLLKHLSYFSMLRTDALFGTYLNLNILGFPLDRTSCSLVLLAILLSVGIVAVLLLFRYGNRLSIHQRSGHFHVPFHSHSSLFRHEGYKILIANRGLLILLAFSILLGWNAFGKDYTPSAGEQYYRSMMLSLEGALTGEKEAGIKAEQARYDEAFAQIGRIDQMVADGSISENAGDSMKEPWYSELTFYPWFQRIQAQYERILSDGGVFIYDTGYLYLFGQMDDDFLINLLLISLCFSFA</sequence>
<dbReference type="EMBL" id="DXCH01000169">
    <property type="protein sequence ID" value="HIZ07483.1"/>
    <property type="molecule type" value="Genomic_DNA"/>
</dbReference>
<feature type="transmembrane region" description="Helical" evidence="1">
    <location>
        <begin position="254"/>
        <end position="273"/>
    </location>
</feature>